<evidence type="ECO:0000313" key="2">
    <source>
        <dbReference type="EMBL" id="KAK0613753.1"/>
    </source>
</evidence>
<dbReference type="Proteomes" id="UP001175000">
    <property type="component" value="Unassembled WGS sequence"/>
</dbReference>
<name>A0AA39WE72_9PEZI</name>
<reference evidence="2" key="1">
    <citation type="submission" date="2023-06" db="EMBL/GenBank/DDBJ databases">
        <title>Genome-scale phylogeny and comparative genomics of the fungal order Sordariales.</title>
        <authorList>
            <consortium name="Lawrence Berkeley National Laboratory"/>
            <person name="Hensen N."/>
            <person name="Bonometti L."/>
            <person name="Westerberg I."/>
            <person name="Brannstrom I.O."/>
            <person name="Guillou S."/>
            <person name="Cros-Aarteil S."/>
            <person name="Calhoun S."/>
            <person name="Haridas S."/>
            <person name="Kuo A."/>
            <person name="Mondo S."/>
            <person name="Pangilinan J."/>
            <person name="Riley R."/>
            <person name="Labutti K."/>
            <person name="Andreopoulos B."/>
            <person name="Lipzen A."/>
            <person name="Chen C."/>
            <person name="Yanf M."/>
            <person name="Daum C."/>
            <person name="Ng V."/>
            <person name="Clum A."/>
            <person name="Steindorff A."/>
            <person name="Ohm R."/>
            <person name="Martin F."/>
            <person name="Silar P."/>
            <person name="Natvig D."/>
            <person name="Lalanne C."/>
            <person name="Gautier V."/>
            <person name="Ament-Velasquez S.L."/>
            <person name="Kruys A."/>
            <person name="Hutchinson M.I."/>
            <person name="Powell A.J."/>
            <person name="Barry K."/>
            <person name="Miller A.N."/>
            <person name="Grigoriev I.V."/>
            <person name="Debuchy R."/>
            <person name="Gladieux P."/>
            <person name="Thoren M.H."/>
            <person name="Johannesson H."/>
        </authorList>
    </citation>
    <scope>NUCLEOTIDE SEQUENCE</scope>
    <source>
        <strain evidence="2">CBS 606.72</strain>
    </source>
</reference>
<evidence type="ECO:0000256" key="1">
    <source>
        <dbReference type="SAM" id="Coils"/>
    </source>
</evidence>
<gene>
    <name evidence="2" type="ORF">B0T14DRAFT_284332</name>
</gene>
<dbReference type="EMBL" id="JAULSU010000006">
    <property type="protein sequence ID" value="KAK0613753.1"/>
    <property type="molecule type" value="Genomic_DNA"/>
</dbReference>
<feature type="coiled-coil region" evidence="1">
    <location>
        <begin position="145"/>
        <end position="179"/>
    </location>
</feature>
<dbReference type="AlphaFoldDB" id="A0AA39WE72"/>
<evidence type="ECO:0000313" key="3">
    <source>
        <dbReference type="Proteomes" id="UP001175000"/>
    </source>
</evidence>
<keyword evidence="3" id="KW-1185">Reference proteome</keyword>
<organism evidence="2 3">
    <name type="scientific">Immersiella caudata</name>
    <dbReference type="NCBI Taxonomy" id="314043"/>
    <lineage>
        <taxon>Eukaryota</taxon>
        <taxon>Fungi</taxon>
        <taxon>Dikarya</taxon>
        <taxon>Ascomycota</taxon>
        <taxon>Pezizomycotina</taxon>
        <taxon>Sordariomycetes</taxon>
        <taxon>Sordariomycetidae</taxon>
        <taxon>Sordariales</taxon>
        <taxon>Lasiosphaeriaceae</taxon>
        <taxon>Immersiella</taxon>
    </lineage>
</organism>
<proteinExistence type="predicted"/>
<sequence>MNPMAGRKFRELRAKLADEHYRKTIEDPTAMSSENAHFTKQSEVDDAVGNYDGLLLDGLTGATAAAFAKMKARELRELRARQEALRKEEIIFSERVEKLNKDREIAEMIAVGLLAAQANKADKNGGSAARVERRSQIRRHVARSLQELKNEVDLMHQTISEKDRMREHLEVTVRHLEQQIQAICESVGRASLDELLADQREFEIEQSRESFTETWLTNRLSYLELNLVDQGDENGEEDYRAESNLDEY</sequence>
<comment type="caution">
    <text evidence="2">The sequence shown here is derived from an EMBL/GenBank/DDBJ whole genome shotgun (WGS) entry which is preliminary data.</text>
</comment>
<keyword evidence="1" id="KW-0175">Coiled coil</keyword>
<accession>A0AA39WE72</accession>
<protein>
    <submittedName>
        <fullName evidence="2">Uncharacterized protein</fullName>
    </submittedName>
</protein>